<keyword evidence="2" id="KW-1133">Transmembrane helix</keyword>
<dbReference type="STRING" id="1314777.A0A164Q3T1"/>
<dbReference type="Proteomes" id="UP000076722">
    <property type="component" value="Unassembled WGS sequence"/>
</dbReference>
<reference evidence="3 4" key="1">
    <citation type="journal article" date="2016" name="Mol. Biol. Evol.">
        <title>Comparative Genomics of Early-Diverging Mushroom-Forming Fungi Provides Insights into the Origins of Lignocellulose Decay Capabilities.</title>
        <authorList>
            <person name="Nagy L.G."/>
            <person name="Riley R."/>
            <person name="Tritt A."/>
            <person name="Adam C."/>
            <person name="Daum C."/>
            <person name="Floudas D."/>
            <person name="Sun H."/>
            <person name="Yadav J.S."/>
            <person name="Pangilinan J."/>
            <person name="Larsson K.H."/>
            <person name="Matsuura K."/>
            <person name="Barry K."/>
            <person name="Labutti K."/>
            <person name="Kuo R."/>
            <person name="Ohm R.A."/>
            <person name="Bhattacharya S.S."/>
            <person name="Shirouzu T."/>
            <person name="Yoshinaga Y."/>
            <person name="Martin F.M."/>
            <person name="Grigoriev I.V."/>
            <person name="Hibbett D.S."/>
        </authorList>
    </citation>
    <scope>NUCLEOTIDE SEQUENCE [LARGE SCALE GENOMIC DNA]</scope>
    <source>
        <strain evidence="3 4">HHB9708</strain>
    </source>
</reference>
<protein>
    <recommendedName>
        <fullName evidence="5">Ubiquitin-like protease family profile domain-containing protein</fullName>
    </recommendedName>
</protein>
<feature type="compositionally biased region" description="Acidic residues" evidence="1">
    <location>
        <begin position="311"/>
        <end position="323"/>
    </location>
</feature>
<feature type="compositionally biased region" description="Basic and acidic residues" evidence="1">
    <location>
        <begin position="445"/>
        <end position="458"/>
    </location>
</feature>
<feature type="compositionally biased region" description="Basic and acidic residues" evidence="1">
    <location>
        <begin position="847"/>
        <end position="865"/>
    </location>
</feature>
<feature type="transmembrane region" description="Helical" evidence="2">
    <location>
        <begin position="978"/>
        <end position="1000"/>
    </location>
</feature>
<feature type="compositionally biased region" description="Acidic residues" evidence="1">
    <location>
        <begin position="329"/>
        <end position="339"/>
    </location>
</feature>
<feature type="compositionally biased region" description="Basic and acidic residues" evidence="1">
    <location>
        <begin position="362"/>
        <end position="404"/>
    </location>
</feature>
<feature type="compositionally biased region" description="Basic residues" evidence="1">
    <location>
        <begin position="408"/>
        <end position="417"/>
    </location>
</feature>
<evidence type="ECO:0000256" key="2">
    <source>
        <dbReference type="SAM" id="Phobius"/>
    </source>
</evidence>
<feature type="compositionally biased region" description="Basic and acidic residues" evidence="1">
    <location>
        <begin position="827"/>
        <end position="839"/>
    </location>
</feature>
<dbReference type="EMBL" id="KV419428">
    <property type="protein sequence ID" value="KZS89301.1"/>
    <property type="molecule type" value="Genomic_DNA"/>
</dbReference>
<evidence type="ECO:0000313" key="4">
    <source>
        <dbReference type="Proteomes" id="UP000076722"/>
    </source>
</evidence>
<accession>A0A164Q3T1</accession>
<keyword evidence="2" id="KW-0472">Membrane</keyword>
<evidence type="ECO:0000256" key="1">
    <source>
        <dbReference type="SAM" id="MobiDB-lite"/>
    </source>
</evidence>
<evidence type="ECO:0000313" key="3">
    <source>
        <dbReference type="EMBL" id="KZS89301.1"/>
    </source>
</evidence>
<organism evidence="3 4">
    <name type="scientific">Sistotremastrum niveocremeum HHB9708</name>
    <dbReference type="NCBI Taxonomy" id="1314777"/>
    <lineage>
        <taxon>Eukaryota</taxon>
        <taxon>Fungi</taxon>
        <taxon>Dikarya</taxon>
        <taxon>Basidiomycota</taxon>
        <taxon>Agaricomycotina</taxon>
        <taxon>Agaricomycetes</taxon>
        <taxon>Sistotremastrales</taxon>
        <taxon>Sistotremastraceae</taxon>
        <taxon>Sertulicium</taxon>
        <taxon>Sertulicium niveocremeum</taxon>
    </lineage>
</organism>
<sequence>MWHLSTPLYLFISLPNNPSEFPSLSSHTGRAFTRSEIIEYVGQGHSPGQDVKCHEPIVEAVDLVGMLQWKGHITSAENPIGGVIELTARVREIRDALVKERVKTVGGIFHVRGNHFTACVIDLDGERILYGDGKHDSMPEKRQRTLTDWLAYHLPDKTFSFQKLDIVDQKDGHSWGILAFNALMHHHVPDTSLYNNDDPMGMACASIQIVEDLVRLTLDWTADGAEELIGNFQHLGLESIDEPKMSDWDIISSNKSPRLHLHLRHPPTPLLLTSRIYLHRRVIYRTPDMSELEAEIFETEDPLMRDLNELSSDEDDDGEDYADMSESSDSNDSDGDDDDIPRTALRTTKRHRLIESDDEDKVEPSDKVTKEEYDRQTSKGMGKLREDSMTWEEKQVAIGAERRAAHGTLKKRKRKRELKPTDDPTGVSEVDRRRAAESSRPGRQFRAEAQREHPDGRKTKVNSPQNFSRRTNWFTPAKFILIEEAIKEVGYPWSPQDIADKLKSKRWNETSKRKIKKMNQSGGHSSRKHVLAFINIQKSGIALDITTARCIMIAVISNESPAIFEKVNKAGQRFTVSRTHVRRYLKRSVRRATRAAHKFPANVDEVTVSGKDERRARTLCIVSASGEAKSPSYHSAMQRGIQFVLSGVTGNYWSNQISYTSPKPGSLLRASAQTNRPSETTLCSPIGLPECASLGRIPDIDEEELSLDHSAAFDAINDVELIRKAFELNKCRKFNLSYDSLSSAEVRDALAELQNDGPDLDPEITQYSAPPIEEGVVAPEGEEEVVPHDRSDLLMSTSPSHFISAVVHFLENLGTFYLRWTHRGQGTREIKDRGHEKGTGDTLNVLQDRDHEGTGESTTDRLHEGPDGIERVMVSQNIGFPYAQASCNNSKALKLILQQTGFETVGSIVTAYNLSDVVVILTTTYVTPHVLGVHAIDMVSARTKYEQTGLASATLRKASLSTDLLDDSEGSRPHNVRVLPLIASCVSTIVTIAFGAVHYIKKHSRVRIGGRAFKVHVLDLATVSDEFDRLPDFDDQPRHIDIMHESLVTTSDILAQTNITALHGLEITRLQGKLSFSSMPLVSRLACRVCSIKWSQVLPVSQPEHEVFCRISKPAQSLAPPVFLTGDVFRTSLIFGWQQDHRDRNSSYNGTQ</sequence>
<feature type="region of interest" description="Disordered" evidence="1">
    <location>
        <begin position="827"/>
        <end position="865"/>
    </location>
</feature>
<dbReference type="AlphaFoldDB" id="A0A164Q3T1"/>
<gene>
    <name evidence="3" type="ORF">SISNIDRAFT_469349</name>
</gene>
<feature type="region of interest" description="Disordered" evidence="1">
    <location>
        <begin position="308"/>
        <end position="468"/>
    </location>
</feature>
<keyword evidence="2" id="KW-0812">Transmembrane</keyword>
<name>A0A164Q3T1_9AGAM</name>
<proteinExistence type="predicted"/>
<keyword evidence="4" id="KW-1185">Reference proteome</keyword>
<evidence type="ECO:0008006" key="5">
    <source>
        <dbReference type="Google" id="ProtNLM"/>
    </source>
</evidence>
<dbReference type="OrthoDB" id="2979847at2759"/>